<proteinExistence type="predicted"/>
<protein>
    <submittedName>
        <fullName evidence="1">VP7</fullName>
    </submittedName>
</protein>
<dbReference type="EMBL" id="LC483662">
    <property type="protein sequence ID" value="BBK20277.1"/>
    <property type="molecule type" value="Genomic_RNA"/>
</dbReference>
<name>A0A679CB60_9REOV</name>
<organism evidence="1">
    <name type="scientific">Tarumizu tick virus</name>
    <dbReference type="NCBI Taxonomy" id="2014339"/>
    <lineage>
        <taxon>Viruses</taxon>
        <taxon>Riboviria</taxon>
        <taxon>Orthornavirae</taxon>
        <taxon>Duplornaviricota</taxon>
        <taxon>Resentoviricetes</taxon>
        <taxon>Reovirales</taxon>
        <taxon>Spinareoviridae</taxon>
        <taxon>Coltivirus</taxon>
        <taxon>Coltivirus tarumizuense</taxon>
        <taxon>Tarumizu coltivirus</taxon>
    </lineage>
</organism>
<sequence>MASRQEAVFEVKPDILTVTQYVYEGQSTGWLFTFSQASRFFSPLFSVESVVFYEVRQSDGGVIKVLGEEVQYELVESGIRASNLRDSTWYLLVVTTFGVVGHVEFYPKGLASSRQLTLTTYRIPTFQLQARLHSGDAGAFVVYCCGSSRHVVHAVPQKMHLFLPNPNQRWTLSNQAVAEFPAFYGAFSESVRFNNIKKTLNEHFIRDVRVLLYANFHGTHTYTPYTVKPFTVSEALTRLDLNLLKEITGVCGDDRSIDRAVGTLMKDERSKNAFDVSIVKHIGQSLEMTDDEIAHHISTINPLGSMLNRVSGDYVRVRRSLDRGVIAMRQDKAAEDDGKGDRAVELLFAELLDLKRKVSQLGMKATQLETSKDQHYQHLMDHKSRLDGLTSGVSEVRTICENGLTDLKGWRSDYISKVDSALTESKSLISQVTNDLLSLSTRLSDKIDRDVKNLEETDVALRSEVRGVTTSLRDLKSKYDVFAGQLIKTDEDLWRAIKGVDRVCNTIVSSRIDGFSYGGSVGCGQLDLGPYASIVYFGRVKESLKRDSRFLDYSQRVVHIRDRTYHCATFLIRDFHLDAGTIVSSLSLLPVDGYDITLPWFNALPEFVLLYEYSLTPGIKVGQYKLVVSGSYTCYFPNVVGMFYPIHAVAAV</sequence>
<reference evidence="1" key="1">
    <citation type="submission" date="2019-05" db="EMBL/GenBank/DDBJ databases">
        <title>RNA virome analysis of host-questing ticks collected in Hokuriku district, Japan, and a new insight for the evolutional dynamics of tick-borne phleboviruses based on the genetic characterization of a M segment deficient phlebovirus, Okutama tick virus.</title>
        <authorList>
            <person name="Kobayashi D."/>
            <person name="Murota K."/>
            <person name="Itokawa K."/>
            <person name="Hiroko E."/>
            <person name="Amoa-Bosompem M."/>
            <person name="Faizah A.N."/>
            <person name="Watanabe M."/>
            <person name="Maekawa Y."/>
            <person name="Hayashi T."/>
            <person name="Komagata O."/>
            <person name="Sawabe K."/>
            <person name="Isawa H."/>
        </authorList>
    </citation>
    <scope>NUCLEOTIDE SEQUENCE</scope>
    <source>
        <strain evidence="1">17TYM-T2</strain>
    </source>
</reference>
<evidence type="ECO:0000313" key="1">
    <source>
        <dbReference type="EMBL" id="BBK20277.1"/>
    </source>
</evidence>
<accession>A0A679CB60</accession>
<gene>
    <name evidence="1" type="primary">VP7</name>
</gene>